<protein>
    <submittedName>
        <fullName evidence="3">Aldo/keto reductase</fullName>
    </submittedName>
</protein>
<evidence type="ECO:0000313" key="3">
    <source>
        <dbReference type="EMBL" id="MDT0308086.1"/>
    </source>
</evidence>
<comment type="caution">
    <text evidence="3">The sequence shown here is derived from an EMBL/GenBank/DDBJ whole genome shotgun (WGS) entry which is preliminary data.</text>
</comment>
<organism evidence="3 4">
    <name type="scientific">Streptomyces boetiae</name>
    <dbReference type="NCBI Taxonomy" id="3075541"/>
    <lineage>
        <taxon>Bacteria</taxon>
        <taxon>Bacillati</taxon>
        <taxon>Actinomycetota</taxon>
        <taxon>Actinomycetes</taxon>
        <taxon>Kitasatosporales</taxon>
        <taxon>Streptomycetaceae</taxon>
        <taxon>Streptomyces</taxon>
    </lineage>
</organism>
<dbReference type="PANTHER" id="PTHR43625:SF40">
    <property type="entry name" value="ALDO-KETO REDUCTASE YAKC [NADP(+)]"/>
    <property type="match status" value="1"/>
</dbReference>
<accession>A0ABU2L936</accession>
<dbReference type="InterPro" id="IPR023210">
    <property type="entry name" value="NADP_OxRdtase_dom"/>
</dbReference>
<gene>
    <name evidence="3" type="ORF">RM780_14090</name>
</gene>
<dbReference type="RefSeq" id="WP_311631038.1">
    <property type="nucleotide sequence ID" value="NZ_JAVREN010000018.1"/>
</dbReference>
<keyword evidence="4" id="KW-1185">Reference proteome</keyword>
<dbReference type="InterPro" id="IPR050791">
    <property type="entry name" value="Aldo-Keto_reductase"/>
</dbReference>
<dbReference type="SUPFAM" id="SSF51430">
    <property type="entry name" value="NAD(P)-linked oxidoreductase"/>
    <property type="match status" value="1"/>
</dbReference>
<evidence type="ECO:0000259" key="2">
    <source>
        <dbReference type="Pfam" id="PF00248"/>
    </source>
</evidence>
<dbReference type="Proteomes" id="UP001183388">
    <property type="component" value="Unassembled WGS sequence"/>
</dbReference>
<dbReference type="InterPro" id="IPR036812">
    <property type="entry name" value="NAD(P)_OxRdtase_dom_sf"/>
</dbReference>
<evidence type="ECO:0000313" key="4">
    <source>
        <dbReference type="Proteomes" id="UP001183388"/>
    </source>
</evidence>
<sequence length="332" mass="35174">MRYRKLGQHGPEVSALGFGAMTLVTGVYDEVTEPEAEAALDAAVDAGVTFIDTADIYGDGVSERMIGRVLGSRRDEVVLATKFGGDFQEDGRLVTGLGRPAYVRQALEASLRRLGTDRVDLYYLHRLDPTTPIEETAGALGELVAEGKILHYGLSEVSAATLRRAHAVHPVAAVQTEYSLFSRGPEDAILPACEELGVGFVAYSPLGRGLLGGTLRGTGDLGPNDWRRGHPRFTEGNIERNVALADALAAAAEEHGVTPAQLALAWTIHRGTVPIPGTRRPANARANAETADLAARLDPGILRHLGDVLIPRDAVAGAQGTEAYLANIDTSA</sequence>
<dbReference type="EMBL" id="JAVREN010000018">
    <property type="protein sequence ID" value="MDT0308086.1"/>
    <property type="molecule type" value="Genomic_DNA"/>
</dbReference>
<feature type="domain" description="NADP-dependent oxidoreductase" evidence="2">
    <location>
        <begin position="16"/>
        <end position="292"/>
    </location>
</feature>
<dbReference type="PRINTS" id="PR00069">
    <property type="entry name" value="ALDKETRDTASE"/>
</dbReference>
<dbReference type="InterPro" id="IPR020471">
    <property type="entry name" value="AKR"/>
</dbReference>
<reference evidence="4" key="1">
    <citation type="submission" date="2023-07" db="EMBL/GenBank/DDBJ databases">
        <title>30 novel species of actinomycetes from the DSMZ collection.</title>
        <authorList>
            <person name="Nouioui I."/>
        </authorList>
    </citation>
    <scope>NUCLEOTIDE SEQUENCE [LARGE SCALE GENOMIC DNA]</scope>
    <source>
        <strain evidence="4">DSM 44917</strain>
    </source>
</reference>
<name>A0ABU2L936_9ACTN</name>
<evidence type="ECO:0000256" key="1">
    <source>
        <dbReference type="ARBA" id="ARBA00023002"/>
    </source>
</evidence>
<dbReference type="PANTHER" id="PTHR43625">
    <property type="entry name" value="AFLATOXIN B1 ALDEHYDE REDUCTASE"/>
    <property type="match status" value="1"/>
</dbReference>
<dbReference type="Gene3D" id="3.20.20.100">
    <property type="entry name" value="NADP-dependent oxidoreductase domain"/>
    <property type="match status" value="1"/>
</dbReference>
<dbReference type="Pfam" id="PF00248">
    <property type="entry name" value="Aldo_ket_red"/>
    <property type="match status" value="1"/>
</dbReference>
<proteinExistence type="predicted"/>
<keyword evidence="1" id="KW-0560">Oxidoreductase</keyword>